<dbReference type="Pfam" id="PF01179">
    <property type="entry name" value="Cu_amine_oxid"/>
    <property type="match status" value="1"/>
</dbReference>
<dbReference type="InterPro" id="IPR016182">
    <property type="entry name" value="Cu_amine_oxidase_N-reg"/>
</dbReference>
<keyword evidence="9" id="KW-0812">Transmembrane</keyword>
<evidence type="ECO:0000256" key="7">
    <source>
        <dbReference type="PIRSR" id="PIRSR600269-51"/>
    </source>
</evidence>
<evidence type="ECO:0000256" key="1">
    <source>
        <dbReference type="ARBA" id="ARBA00007983"/>
    </source>
</evidence>
<evidence type="ECO:0000256" key="9">
    <source>
        <dbReference type="SAM" id="Phobius"/>
    </source>
</evidence>
<dbReference type="SUPFAM" id="SSF49998">
    <property type="entry name" value="Amine oxidase catalytic domain"/>
    <property type="match status" value="1"/>
</dbReference>
<keyword evidence="2 8" id="KW-0479">Metal-binding</keyword>
<dbReference type="Pfam" id="PF02727">
    <property type="entry name" value="Cu_amine_oxidN2"/>
    <property type="match status" value="1"/>
</dbReference>
<accession>A0AAV2H013</accession>
<dbReference type="PANTHER" id="PTHR10638:SF20">
    <property type="entry name" value="AMINE OXIDASE"/>
    <property type="match status" value="1"/>
</dbReference>
<dbReference type="InterPro" id="IPR036460">
    <property type="entry name" value="Cu_amine_oxidase_C_sf"/>
</dbReference>
<comment type="cofactor">
    <cofactor evidence="8">
        <name>Cu cation</name>
        <dbReference type="ChEBI" id="CHEBI:23378"/>
    </cofactor>
    <text evidence="8">Contains 1 topaquinone per subunit.</text>
</comment>
<evidence type="ECO:0000256" key="8">
    <source>
        <dbReference type="RuleBase" id="RU000672"/>
    </source>
</evidence>
<dbReference type="Gene3D" id="2.70.98.20">
    <property type="entry name" value="Copper amine oxidase, catalytic domain"/>
    <property type="match status" value="1"/>
</dbReference>
<name>A0AAV2H013_LYMST</name>
<feature type="modified residue" description="2',4',5'-topaquinone" evidence="7">
    <location>
        <position position="635"/>
    </location>
</feature>
<sequence length="932" mass="105864">MEDSIALRLLDSDSESDMEDTYRPEARLRNGKRKIMNNNRLETVGSNKNSLKTVGNNSNNLYTEGNNTNLETVGYNTNLDDLGNNTNLDTSSHLLVRSRTLRGRFLFCALLTSISFNVLFLIIIFIPKDNVDQGDQNSSFSNALQLNSSQLYHDNRVDSLQLEDTTNSFMTMSPLNSDTLTAGPPVQLSSCPATVANCQDDSKQADTTQTYDNVFEDLSSTEIETVYRYLAGKINIKVKNTSDPDANSIYRIELQVPIKGEVIGYLDGRGGKPLREARVIVERPGLPTPVVSEYVVGPLPNPTYYRPNPRRERNSVSYRYHPTYGIHESFAALINEMRNKDLRTIITESYGAFFFDCEEACLMMLPQKTSSAYSDQTLVILSVMYKTDFVTINPVDMMFVMKETDTDSRVFRVDSMFYGGRHYPTISQFIQAYKNNEFPKTKMNPPKPAPQETSFPGTMNLRGRKFPGIPQPGPKQFEPAGRRYRVRSQHIDYMEWSFNVRISTLSGPQVWDVRWAGERIAYEISLQDVGVIYAGANPTTFYQHLSDSAFGLGNQAYGLMSGVDCPEHATFLPQTVYDDITGQPKTVDNAFCVFEHNTGVPLRRHNSNDNINGQNYGGLVDRVLILRTIIVEFNYDYIFDFVFHQNGAVEVVSYATGYIMSQAYHEAEAPFGFRVHGNVVGSIHHHMMNFKIDLDIRGQTNRYETLDFVLDEKKWPWHREGQEVFHQMALQHSLKETERQAVLHYNFSAPKYHIVYNNDEKNQFGNHRAYRLSVSGFSKQILPDESPVLSSRKWTKYQLLTTKRKDQEESSSSIFSMFDGVNPQVDIDSFIQDDDNIVDEDLVLWATVGFHHIPHTEDIPNTPTVGAKATIVLLPFNYFPECPSVGSRDAIRVDANNNKILSQDYGISMESHCVPAMFEFAHLLSNKSKIFP</sequence>
<dbReference type="GO" id="GO:0005507">
    <property type="term" value="F:copper ion binding"/>
    <property type="evidence" value="ECO:0007669"/>
    <property type="project" value="InterPro"/>
</dbReference>
<dbReference type="EC" id="1.4.3.-" evidence="8"/>
<evidence type="ECO:0000313" key="13">
    <source>
        <dbReference type="Proteomes" id="UP001497497"/>
    </source>
</evidence>
<dbReference type="SUPFAM" id="SSF54416">
    <property type="entry name" value="Amine oxidase N-terminal region"/>
    <property type="match status" value="2"/>
</dbReference>
<dbReference type="AlphaFoldDB" id="A0AAV2H013"/>
<feature type="active site" description="Schiff-base intermediate with substrate; via topaquinone" evidence="6">
    <location>
        <position position="635"/>
    </location>
</feature>
<evidence type="ECO:0000313" key="12">
    <source>
        <dbReference type="EMBL" id="CAL1526132.1"/>
    </source>
</evidence>
<feature type="transmembrane region" description="Helical" evidence="9">
    <location>
        <begin position="105"/>
        <end position="126"/>
    </location>
</feature>
<reference evidence="12 13" key="1">
    <citation type="submission" date="2024-04" db="EMBL/GenBank/DDBJ databases">
        <authorList>
            <consortium name="Genoscope - CEA"/>
            <person name="William W."/>
        </authorList>
    </citation>
    <scope>NUCLEOTIDE SEQUENCE [LARGE SCALE GENOMIC DNA]</scope>
</reference>
<keyword evidence="13" id="KW-1185">Reference proteome</keyword>
<dbReference type="InterPro" id="IPR015800">
    <property type="entry name" value="Cu_amine_oxidase_N2"/>
</dbReference>
<dbReference type="GO" id="GO:0005886">
    <property type="term" value="C:plasma membrane"/>
    <property type="evidence" value="ECO:0007669"/>
    <property type="project" value="TreeGrafter"/>
</dbReference>
<keyword evidence="9" id="KW-0472">Membrane</keyword>
<evidence type="ECO:0000256" key="3">
    <source>
        <dbReference type="ARBA" id="ARBA00022772"/>
    </source>
</evidence>
<dbReference type="GO" id="GO:0008131">
    <property type="term" value="F:primary methylamine oxidase activity"/>
    <property type="evidence" value="ECO:0007669"/>
    <property type="project" value="InterPro"/>
</dbReference>
<feature type="active site" description="Proton acceptor" evidence="6">
    <location>
        <position position="547"/>
    </location>
</feature>
<dbReference type="InterPro" id="IPR015798">
    <property type="entry name" value="Cu_amine_oxidase_C"/>
</dbReference>
<protein>
    <recommendedName>
        <fullName evidence="8">Amine oxidase</fullName>
        <ecNumber evidence="8">1.4.3.-</ecNumber>
    </recommendedName>
</protein>
<keyword evidence="9" id="KW-1133">Transmembrane helix</keyword>
<proteinExistence type="inferred from homology"/>
<keyword evidence="5 8" id="KW-0186">Copper</keyword>
<dbReference type="InterPro" id="IPR049947">
    <property type="entry name" value="Cu_Am_Ox_Cu-bd"/>
</dbReference>
<comment type="PTM">
    <text evidence="7 8">Topaquinone (TPQ) is generated by copper-dependent autoxidation of a specific tyrosyl residue.</text>
</comment>
<keyword evidence="4 8" id="KW-0560">Oxidoreductase</keyword>
<dbReference type="EMBL" id="CAXITT010000002">
    <property type="protein sequence ID" value="CAL1526132.1"/>
    <property type="molecule type" value="Genomic_DNA"/>
</dbReference>
<dbReference type="Proteomes" id="UP001497497">
    <property type="component" value="Unassembled WGS sequence"/>
</dbReference>
<feature type="domain" description="Copper amine oxidase catalytic" evidence="10">
    <location>
        <begin position="475"/>
        <end position="884"/>
    </location>
</feature>
<comment type="caution">
    <text evidence="12">The sequence shown here is derived from an EMBL/GenBank/DDBJ whole genome shotgun (WGS) entry which is preliminary data.</text>
</comment>
<dbReference type="Gene3D" id="3.10.450.40">
    <property type="match status" value="2"/>
</dbReference>
<evidence type="ECO:0000259" key="11">
    <source>
        <dbReference type="Pfam" id="PF02727"/>
    </source>
</evidence>
<dbReference type="GO" id="GO:0009308">
    <property type="term" value="P:amine metabolic process"/>
    <property type="evidence" value="ECO:0007669"/>
    <property type="project" value="UniProtKB-UniRule"/>
</dbReference>
<evidence type="ECO:0000259" key="10">
    <source>
        <dbReference type="Pfam" id="PF01179"/>
    </source>
</evidence>
<gene>
    <name evidence="12" type="ORF">GSLYS_00000309001</name>
</gene>
<comment type="similarity">
    <text evidence="1 8">Belongs to the copper/topaquinone oxidase family.</text>
</comment>
<keyword evidence="3 6" id="KW-0801">TPQ</keyword>
<evidence type="ECO:0000256" key="4">
    <source>
        <dbReference type="ARBA" id="ARBA00023002"/>
    </source>
</evidence>
<organism evidence="12 13">
    <name type="scientific">Lymnaea stagnalis</name>
    <name type="common">Great pond snail</name>
    <name type="synonym">Helix stagnalis</name>
    <dbReference type="NCBI Taxonomy" id="6523"/>
    <lineage>
        <taxon>Eukaryota</taxon>
        <taxon>Metazoa</taxon>
        <taxon>Spiralia</taxon>
        <taxon>Lophotrochozoa</taxon>
        <taxon>Mollusca</taxon>
        <taxon>Gastropoda</taxon>
        <taxon>Heterobranchia</taxon>
        <taxon>Euthyneura</taxon>
        <taxon>Panpulmonata</taxon>
        <taxon>Hygrophila</taxon>
        <taxon>Lymnaeoidea</taxon>
        <taxon>Lymnaeidae</taxon>
        <taxon>Lymnaea</taxon>
    </lineage>
</organism>
<evidence type="ECO:0000256" key="5">
    <source>
        <dbReference type="ARBA" id="ARBA00023008"/>
    </source>
</evidence>
<dbReference type="PRINTS" id="PR00766">
    <property type="entry name" value="CUDAOXIDASE"/>
</dbReference>
<feature type="domain" description="Copper amine oxidase N2-terminal" evidence="11">
    <location>
        <begin position="223"/>
        <end position="304"/>
    </location>
</feature>
<dbReference type="PROSITE" id="PS01165">
    <property type="entry name" value="COPPER_AMINE_OXID_2"/>
    <property type="match status" value="1"/>
</dbReference>
<dbReference type="GO" id="GO:0048038">
    <property type="term" value="F:quinone binding"/>
    <property type="evidence" value="ECO:0007669"/>
    <property type="project" value="InterPro"/>
</dbReference>
<evidence type="ECO:0000256" key="6">
    <source>
        <dbReference type="PIRSR" id="PIRSR600269-50"/>
    </source>
</evidence>
<dbReference type="PANTHER" id="PTHR10638">
    <property type="entry name" value="COPPER AMINE OXIDASE"/>
    <property type="match status" value="1"/>
</dbReference>
<dbReference type="InterPro" id="IPR000269">
    <property type="entry name" value="Cu_amine_oxidase"/>
</dbReference>
<evidence type="ECO:0000256" key="2">
    <source>
        <dbReference type="ARBA" id="ARBA00022723"/>
    </source>
</evidence>